<name>A0A6I4TB06_9SPHN</name>
<dbReference type="CDD" id="cd01948">
    <property type="entry name" value="EAL"/>
    <property type="match status" value="1"/>
</dbReference>
<feature type="transmembrane region" description="Helical" evidence="1">
    <location>
        <begin position="327"/>
        <end position="344"/>
    </location>
</feature>
<feature type="transmembrane region" description="Helical" evidence="1">
    <location>
        <begin position="350"/>
        <end position="366"/>
    </location>
</feature>
<dbReference type="Gene3D" id="3.30.70.270">
    <property type="match status" value="1"/>
</dbReference>
<keyword evidence="1" id="KW-0812">Transmembrane</keyword>
<dbReference type="Gene3D" id="3.20.20.450">
    <property type="entry name" value="EAL domain"/>
    <property type="match status" value="1"/>
</dbReference>
<dbReference type="OrthoDB" id="7462471at2"/>
<dbReference type="PANTHER" id="PTHR33121">
    <property type="entry name" value="CYCLIC DI-GMP PHOSPHODIESTERASE PDEF"/>
    <property type="match status" value="1"/>
</dbReference>
<dbReference type="PANTHER" id="PTHR33121:SF70">
    <property type="entry name" value="SIGNALING PROTEIN YKOW"/>
    <property type="match status" value="1"/>
</dbReference>
<dbReference type="SUPFAM" id="SSF141868">
    <property type="entry name" value="EAL domain-like"/>
    <property type="match status" value="1"/>
</dbReference>
<feature type="domain" description="EAL" evidence="2">
    <location>
        <begin position="527"/>
        <end position="780"/>
    </location>
</feature>
<dbReference type="EMBL" id="WTZA01000001">
    <property type="protein sequence ID" value="MXO73934.1"/>
    <property type="molecule type" value="Genomic_DNA"/>
</dbReference>
<proteinExistence type="predicted"/>
<dbReference type="InterPro" id="IPR007890">
    <property type="entry name" value="CHASE2"/>
</dbReference>
<dbReference type="PROSITE" id="PS50883">
    <property type="entry name" value="EAL"/>
    <property type="match status" value="1"/>
</dbReference>
<dbReference type="RefSeq" id="WP_160609739.1">
    <property type="nucleotide sequence ID" value="NZ_WTZA01000001.1"/>
</dbReference>
<dbReference type="AlphaFoldDB" id="A0A6I4TB06"/>
<dbReference type="Pfam" id="PF05226">
    <property type="entry name" value="CHASE2"/>
    <property type="match status" value="1"/>
</dbReference>
<evidence type="ECO:0000256" key="1">
    <source>
        <dbReference type="SAM" id="Phobius"/>
    </source>
</evidence>
<sequence length="783" mass="86382">MGTVADKSTADGQRARVGPLRAWLRRALAWRRRGRPIDPRTRILAWAIGLGLISGAIELFEPLEDAFRAVRAMVREHPADQSIVVVNVDEYSLSVLGGNEPRRSDDAKLLDNLFAMGAKRVFFDRAYADLSTPAEDAKLVEAFKRYRGRVFVGAVPNVKRISGENLNLKPNPYFAPHVNIVSILGQEGPLGLAIRFPTESKIGGEAKPSLSAELANVRLPEQMYRIDLAIDHATVPTMHYLDLLNGDIDRAAVAGKDFVVSPPSRMTYDFHPIPFQQKVAGAILHAVGAQTLKKGVPIESGWIMPFLVACAFLLYQARRVRPSRTQFAAVAGLLLIVPLGLDFLLINVDIFAAICALAIGGVRFHMLDRMSYRGSTDLRRIETAIDMRSDSGTEVLAIKLRNFATISANLAAEQVDELLGKVQARLRATQPDAEFLFEKDTFVWLQPRVDGELLEDHLRGLHALFNINITVGAHSPDVATAIGADTNYSSPLRERIESAIQCAEDAARAGRIFMISEEDIVEDRAWRLEILSELESAIRHNEVEVLYQPKVSLKSGAIIGAEALLRWRHPVRGMIDPSKVIKIAEEHNRVDMITRFVLNRALSQARAAIAADPAFRIAINISALDLRDPLFTRQLRQLLKAYRVPAGNLVIEITETAPIDNDEVVAAVFAEIKAMGVKLSVDDFGMGHASLHYLRRIPADEVKIDRSFVSGMDNCAEDAALVRSAIEMIHSLGRIAVAEGVERPVLVQRLHEMGCDAAQGYHFSKAIPMAQLLPQLRDKAVAA</sequence>
<dbReference type="InterPro" id="IPR043128">
    <property type="entry name" value="Rev_trsase/Diguanyl_cyclase"/>
</dbReference>
<keyword evidence="1" id="KW-0472">Membrane</keyword>
<reference evidence="3 4" key="1">
    <citation type="submission" date="2019-12" db="EMBL/GenBank/DDBJ databases">
        <title>Genomic-based taxomic classification of the family Erythrobacteraceae.</title>
        <authorList>
            <person name="Xu L."/>
        </authorList>
    </citation>
    <scope>NUCLEOTIDE SEQUENCE [LARGE SCALE GENOMIC DNA]</scope>
    <source>
        <strain evidence="3 4">100921-2</strain>
    </source>
</reference>
<dbReference type="InterPro" id="IPR035919">
    <property type="entry name" value="EAL_sf"/>
</dbReference>
<feature type="transmembrane region" description="Helical" evidence="1">
    <location>
        <begin position="296"/>
        <end position="315"/>
    </location>
</feature>
<evidence type="ECO:0000259" key="2">
    <source>
        <dbReference type="PROSITE" id="PS50883"/>
    </source>
</evidence>
<evidence type="ECO:0000313" key="3">
    <source>
        <dbReference type="EMBL" id="MXO73934.1"/>
    </source>
</evidence>
<dbReference type="InterPro" id="IPR050706">
    <property type="entry name" value="Cyclic-di-GMP_PDE-like"/>
</dbReference>
<accession>A0A6I4TB06</accession>
<dbReference type="InterPro" id="IPR001633">
    <property type="entry name" value="EAL_dom"/>
</dbReference>
<dbReference type="SMART" id="SM00052">
    <property type="entry name" value="EAL"/>
    <property type="match status" value="1"/>
</dbReference>
<protein>
    <submittedName>
        <fullName evidence="3">EAL domain-containing protein</fullName>
    </submittedName>
</protein>
<dbReference type="GO" id="GO:0071111">
    <property type="term" value="F:cyclic-guanylate-specific phosphodiesterase activity"/>
    <property type="evidence" value="ECO:0007669"/>
    <property type="project" value="InterPro"/>
</dbReference>
<evidence type="ECO:0000313" key="4">
    <source>
        <dbReference type="Proteomes" id="UP000439522"/>
    </source>
</evidence>
<gene>
    <name evidence="3" type="ORF">GRI40_01680</name>
</gene>
<keyword evidence="1" id="KW-1133">Transmembrane helix</keyword>
<dbReference type="Pfam" id="PF00563">
    <property type="entry name" value="EAL"/>
    <property type="match status" value="1"/>
</dbReference>
<dbReference type="SMART" id="SM01080">
    <property type="entry name" value="CHASE2"/>
    <property type="match status" value="1"/>
</dbReference>
<dbReference type="Proteomes" id="UP000439522">
    <property type="component" value="Unassembled WGS sequence"/>
</dbReference>
<keyword evidence="4" id="KW-1185">Reference proteome</keyword>
<comment type="caution">
    <text evidence="3">The sequence shown here is derived from an EMBL/GenBank/DDBJ whole genome shotgun (WGS) entry which is preliminary data.</text>
</comment>
<organism evidence="3 4">
    <name type="scientific">Tsuneonella aeria</name>
    <dbReference type="NCBI Taxonomy" id="1837929"/>
    <lineage>
        <taxon>Bacteria</taxon>
        <taxon>Pseudomonadati</taxon>
        <taxon>Pseudomonadota</taxon>
        <taxon>Alphaproteobacteria</taxon>
        <taxon>Sphingomonadales</taxon>
        <taxon>Erythrobacteraceae</taxon>
        <taxon>Tsuneonella</taxon>
    </lineage>
</organism>